<dbReference type="SUPFAM" id="SSF49503">
    <property type="entry name" value="Cupredoxins"/>
    <property type="match status" value="3"/>
</dbReference>
<feature type="signal peptide" evidence="5">
    <location>
        <begin position="1"/>
        <end position="20"/>
    </location>
</feature>
<dbReference type="AlphaFoldDB" id="A0AAD3GYM3"/>
<dbReference type="InterPro" id="IPR002355">
    <property type="entry name" value="Cu_oxidase_Cu_BS"/>
</dbReference>
<proteinExistence type="inferred from homology"/>
<dbReference type="Proteomes" id="UP001054902">
    <property type="component" value="Unassembled WGS sequence"/>
</dbReference>
<evidence type="ECO:0000256" key="1">
    <source>
        <dbReference type="ARBA" id="ARBA00010609"/>
    </source>
</evidence>
<dbReference type="InterPro" id="IPR008972">
    <property type="entry name" value="Cupredoxin"/>
</dbReference>
<dbReference type="PROSITE" id="PS00080">
    <property type="entry name" value="MULTICOPPER_OXIDASE2"/>
    <property type="match status" value="1"/>
</dbReference>
<evidence type="ECO:0000256" key="5">
    <source>
        <dbReference type="SAM" id="SignalP"/>
    </source>
</evidence>
<keyword evidence="3" id="KW-0560">Oxidoreductase</keyword>
<evidence type="ECO:0000256" key="2">
    <source>
        <dbReference type="ARBA" id="ARBA00022723"/>
    </source>
</evidence>
<dbReference type="Gene3D" id="2.60.40.420">
    <property type="entry name" value="Cupredoxins - blue copper proteins"/>
    <property type="match status" value="3"/>
</dbReference>
<dbReference type="PANTHER" id="PTHR11709:SF2">
    <property type="entry name" value="MULTICOPPER OXIDASE LPR1"/>
    <property type="match status" value="1"/>
</dbReference>
<keyword evidence="9" id="KW-1185">Reference proteome</keyword>
<evidence type="ECO:0000313" key="9">
    <source>
        <dbReference type="Proteomes" id="UP001054902"/>
    </source>
</evidence>
<comment type="caution">
    <text evidence="8">The sequence shown here is derived from an EMBL/GenBank/DDBJ whole genome shotgun (WGS) entry which is preliminary data.</text>
</comment>
<organism evidence="8 9">
    <name type="scientific">Chaetoceros tenuissimus</name>
    <dbReference type="NCBI Taxonomy" id="426638"/>
    <lineage>
        <taxon>Eukaryota</taxon>
        <taxon>Sar</taxon>
        <taxon>Stramenopiles</taxon>
        <taxon>Ochrophyta</taxon>
        <taxon>Bacillariophyta</taxon>
        <taxon>Coscinodiscophyceae</taxon>
        <taxon>Chaetocerotophycidae</taxon>
        <taxon>Chaetocerotales</taxon>
        <taxon>Chaetocerotaceae</taxon>
        <taxon>Chaetoceros</taxon>
    </lineage>
</organism>
<dbReference type="Pfam" id="PF07732">
    <property type="entry name" value="Cu-oxidase_3"/>
    <property type="match status" value="1"/>
</dbReference>
<feature type="domain" description="Plastocyanin-like" evidence="6">
    <location>
        <begin position="442"/>
        <end position="562"/>
    </location>
</feature>
<keyword evidence="4" id="KW-1133">Transmembrane helix</keyword>
<dbReference type="GO" id="GO:0005507">
    <property type="term" value="F:copper ion binding"/>
    <property type="evidence" value="ECO:0007669"/>
    <property type="project" value="InterPro"/>
</dbReference>
<feature type="transmembrane region" description="Helical" evidence="4">
    <location>
        <begin position="576"/>
        <end position="596"/>
    </location>
</feature>
<name>A0AAD3GYM3_9STRA</name>
<gene>
    <name evidence="8" type="ORF">CTEN210_00081</name>
</gene>
<keyword evidence="4" id="KW-0812">Transmembrane</keyword>
<dbReference type="InterPro" id="IPR011706">
    <property type="entry name" value="Cu-oxidase_C"/>
</dbReference>
<evidence type="ECO:0000313" key="8">
    <source>
        <dbReference type="EMBL" id="GFH43608.1"/>
    </source>
</evidence>
<dbReference type="EMBL" id="BLLK01000013">
    <property type="protein sequence ID" value="GFH43608.1"/>
    <property type="molecule type" value="Genomic_DNA"/>
</dbReference>
<keyword evidence="2" id="KW-0479">Metal-binding</keyword>
<dbReference type="InterPro" id="IPR045087">
    <property type="entry name" value="Cu-oxidase_fam"/>
</dbReference>
<feature type="chain" id="PRO_5041906543" evidence="5">
    <location>
        <begin position="21"/>
        <end position="617"/>
    </location>
</feature>
<protein>
    <submittedName>
        <fullName evidence="8">Suppressor of ftsI</fullName>
    </submittedName>
</protein>
<feature type="domain" description="Plastocyanin-like" evidence="7">
    <location>
        <begin position="128"/>
        <end position="218"/>
    </location>
</feature>
<evidence type="ECO:0000256" key="4">
    <source>
        <dbReference type="SAM" id="Phobius"/>
    </source>
</evidence>
<keyword evidence="4" id="KW-0472">Membrane</keyword>
<evidence type="ECO:0000259" key="7">
    <source>
        <dbReference type="Pfam" id="PF07732"/>
    </source>
</evidence>
<sequence length="617" mass="70374">MQRYLAVACQFLILLQAAVAKTDFIDCNNPCNGGDVNYHLKASVRIMPMLNYTYMGRTYSNESLPNHMGPTMRVKPGQTMWIKLSNELYGNIGPKPPTAVEYWNMLQDPGEKIKYQRYKRRVSSPSEMKVDTANMPHDFDTTNLHLHGLDVDVHMFDPVGTHNPDAPHIAIKPGQCYCYKFTVPKHHPGGMYWYHPHVHGSTAVQMWGGMMGLLYIDGPLEEELKNYGVTNTQEYVIWDPAFKQVEKETHNLEVDEFLLGQTTLSKIHPFLINGQITPDFQVYVGQVLHLRVLCATIENENTFIVYPEGEETKHWNEAAIPFWIIGSDGVTRSKPKKKNIIVLSGGQREEILLQFDKPGKYVVSQQGIQGMQFFDMRGHPHDAILSTITVTEAPKDVDVTPTMPIANMTFTPGYAEEESISPEEIMGSETIVFSMGSEFDKAPFPQYFVNGKPFDPNQINFHAKPGEAREYILINANHNAHPFHIHVNRFQVKKMSSGLSSEKYPVLESVLDHDPDVWRDTFMVPPNGKTEIWVKFKEYTGKTVLHCHFLAHEDTGMMSTLFIGEEDFVFRLKDHIQWIVGSVIGLIVSFLFFHFFTKQSRDYSAVSMNELKSKARD</sequence>
<dbReference type="GO" id="GO:0016491">
    <property type="term" value="F:oxidoreductase activity"/>
    <property type="evidence" value="ECO:0007669"/>
    <property type="project" value="UniProtKB-KW"/>
</dbReference>
<dbReference type="PANTHER" id="PTHR11709">
    <property type="entry name" value="MULTI-COPPER OXIDASE"/>
    <property type="match status" value="1"/>
</dbReference>
<reference evidence="8 9" key="1">
    <citation type="journal article" date="2021" name="Sci. Rep.">
        <title>The genome of the diatom Chaetoceros tenuissimus carries an ancient integrated fragment of an extant virus.</title>
        <authorList>
            <person name="Hongo Y."/>
            <person name="Kimura K."/>
            <person name="Takaki Y."/>
            <person name="Yoshida Y."/>
            <person name="Baba S."/>
            <person name="Kobayashi G."/>
            <person name="Nagasaki K."/>
            <person name="Hano T."/>
            <person name="Tomaru Y."/>
        </authorList>
    </citation>
    <scope>NUCLEOTIDE SEQUENCE [LARGE SCALE GENOMIC DNA]</scope>
    <source>
        <strain evidence="8 9">NIES-3715</strain>
    </source>
</reference>
<comment type="similarity">
    <text evidence="1">Belongs to the multicopper oxidase family.</text>
</comment>
<evidence type="ECO:0000256" key="3">
    <source>
        <dbReference type="ARBA" id="ARBA00023002"/>
    </source>
</evidence>
<accession>A0AAD3GYM3</accession>
<evidence type="ECO:0000259" key="6">
    <source>
        <dbReference type="Pfam" id="PF07731"/>
    </source>
</evidence>
<keyword evidence="5" id="KW-0732">Signal</keyword>
<dbReference type="InterPro" id="IPR011707">
    <property type="entry name" value="Cu-oxidase-like_N"/>
</dbReference>
<dbReference type="Pfam" id="PF07731">
    <property type="entry name" value="Cu-oxidase_2"/>
    <property type="match status" value="1"/>
</dbReference>